<sequence>MVSYELMHGDTQLGTLTRYGIDQPWILCHFTAKLAFEEFRPLFEAEDAAARKVVEAVEDAATREAEDAYDKIYEAIEHLNLYLIGSDGTKIESMLLSIVDGEASFRY</sequence>
<dbReference type="EMBL" id="BIFS01000001">
    <property type="protein sequence ID" value="GCE19446.1"/>
    <property type="molecule type" value="Genomic_DNA"/>
</dbReference>
<reference evidence="2" key="1">
    <citation type="submission" date="2018-12" db="EMBL/GenBank/DDBJ databases">
        <title>Tengunoibacter tsumagoiensis gen. nov., sp. nov., Dictyobacter kobayashii sp. nov., D. alpinus sp. nov., and D. joshuensis sp. nov. and description of Dictyobacteraceae fam. nov. within the order Ktedonobacterales isolated from Tengu-no-mugimeshi.</title>
        <authorList>
            <person name="Wang C.M."/>
            <person name="Zheng Y."/>
            <person name="Sakai Y."/>
            <person name="Toyoda A."/>
            <person name="Minakuchi Y."/>
            <person name="Abe K."/>
            <person name="Yokota A."/>
            <person name="Yabe S."/>
        </authorList>
    </citation>
    <scope>NUCLEOTIDE SEQUENCE [LARGE SCALE GENOMIC DNA]</scope>
    <source>
        <strain evidence="2">Uno11</strain>
    </source>
</reference>
<name>A0A402AK16_9CHLR</name>
<dbReference type="OrthoDB" id="70372at2"/>
<dbReference type="AlphaFoldDB" id="A0A402AK16"/>
<protein>
    <submittedName>
        <fullName evidence="1">Uncharacterized protein</fullName>
    </submittedName>
</protein>
<evidence type="ECO:0000313" key="2">
    <source>
        <dbReference type="Proteomes" id="UP000287188"/>
    </source>
</evidence>
<comment type="caution">
    <text evidence="1">The sequence shown here is derived from an EMBL/GenBank/DDBJ whole genome shotgun (WGS) entry which is preliminary data.</text>
</comment>
<accession>A0A402AK16</accession>
<organism evidence="1 2">
    <name type="scientific">Dictyobacter kobayashii</name>
    <dbReference type="NCBI Taxonomy" id="2014872"/>
    <lineage>
        <taxon>Bacteria</taxon>
        <taxon>Bacillati</taxon>
        <taxon>Chloroflexota</taxon>
        <taxon>Ktedonobacteria</taxon>
        <taxon>Ktedonobacterales</taxon>
        <taxon>Dictyobacteraceae</taxon>
        <taxon>Dictyobacter</taxon>
    </lineage>
</organism>
<proteinExistence type="predicted"/>
<gene>
    <name evidence="1" type="ORF">KDK_32460</name>
</gene>
<dbReference type="Proteomes" id="UP000287188">
    <property type="component" value="Unassembled WGS sequence"/>
</dbReference>
<dbReference type="RefSeq" id="WP_126551324.1">
    <property type="nucleotide sequence ID" value="NZ_BIFS01000001.1"/>
</dbReference>
<keyword evidence="2" id="KW-1185">Reference proteome</keyword>
<evidence type="ECO:0000313" key="1">
    <source>
        <dbReference type="EMBL" id="GCE19446.1"/>
    </source>
</evidence>